<evidence type="ECO:0000313" key="2">
    <source>
        <dbReference type="EMBL" id="RGX94882.1"/>
    </source>
</evidence>
<dbReference type="Proteomes" id="UP000285604">
    <property type="component" value="Unassembled WGS sequence"/>
</dbReference>
<gene>
    <name evidence="2" type="ORF">DXA63_08180</name>
</gene>
<evidence type="ECO:0000313" key="3">
    <source>
        <dbReference type="Proteomes" id="UP000285604"/>
    </source>
</evidence>
<protein>
    <submittedName>
        <fullName evidence="2">Uncharacterized protein</fullName>
    </submittedName>
</protein>
<keyword evidence="1" id="KW-0472">Membrane</keyword>
<organism evidence="2 3">
    <name type="scientific">Segatella copri</name>
    <dbReference type="NCBI Taxonomy" id="165179"/>
    <lineage>
        <taxon>Bacteria</taxon>
        <taxon>Pseudomonadati</taxon>
        <taxon>Bacteroidota</taxon>
        <taxon>Bacteroidia</taxon>
        <taxon>Bacteroidales</taxon>
        <taxon>Prevotellaceae</taxon>
        <taxon>Segatella</taxon>
    </lineage>
</organism>
<accession>A0AA92WEF7</accession>
<dbReference type="EMBL" id="QSCI01000030">
    <property type="protein sequence ID" value="RGX94882.1"/>
    <property type="molecule type" value="Genomic_DNA"/>
</dbReference>
<proteinExistence type="predicted"/>
<sequence>MEHDDGNPYHEGWSQIRCALQLAEHTVVHGILQGYQMAVVMNMMGAISAIEISMSSLRFTMMVKRNGKQHRQVNQ</sequence>
<feature type="transmembrane region" description="Helical" evidence="1">
    <location>
        <begin position="39"/>
        <end position="61"/>
    </location>
</feature>
<keyword evidence="1" id="KW-0812">Transmembrane</keyword>
<comment type="caution">
    <text evidence="2">The sequence shown here is derived from an EMBL/GenBank/DDBJ whole genome shotgun (WGS) entry which is preliminary data.</text>
</comment>
<name>A0AA92WEF7_9BACT</name>
<dbReference type="AlphaFoldDB" id="A0AA92WEF7"/>
<reference evidence="2 3" key="1">
    <citation type="submission" date="2018-08" db="EMBL/GenBank/DDBJ databases">
        <title>A genome reference for cultivated species of the human gut microbiota.</title>
        <authorList>
            <person name="Zou Y."/>
            <person name="Xue W."/>
            <person name="Luo G."/>
        </authorList>
    </citation>
    <scope>NUCLEOTIDE SEQUENCE [LARGE SCALE GENOMIC DNA]</scope>
    <source>
        <strain evidence="2 3">OF03-3</strain>
    </source>
</reference>
<evidence type="ECO:0000256" key="1">
    <source>
        <dbReference type="SAM" id="Phobius"/>
    </source>
</evidence>
<keyword evidence="1" id="KW-1133">Transmembrane helix</keyword>